<dbReference type="InterPro" id="IPR050109">
    <property type="entry name" value="HTH-type_TetR-like_transc_reg"/>
</dbReference>
<evidence type="ECO:0000256" key="3">
    <source>
        <dbReference type="ARBA" id="ARBA00023163"/>
    </source>
</evidence>
<reference evidence="6 7" key="1">
    <citation type="submission" date="2023-07" db="EMBL/GenBank/DDBJ databases">
        <title>Genomic Encyclopedia of Type Strains, Phase IV (KMG-IV): sequencing the most valuable type-strain genomes for metagenomic binning, comparative biology and taxonomic classification.</title>
        <authorList>
            <person name="Goeker M."/>
        </authorList>
    </citation>
    <scope>NUCLEOTIDE SEQUENCE [LARGE SCALE GENOMIC DNA]</scope>
    <source>
        <strain evidence="6 7">DSM 27594</strain>
    </source>
</reference>
<gene>
    <name evidence="6" type="ORF">J2S10_003536</name>
</gene>
<keyword evidence="7" id="KW-1185">Reference proteome</keyword>
<protein>
    <submittedName>
        <fullName evidence="6">AcrR family transcriptional regulator</fullName>
    </submittedName>
</protein>
<dbReference type="PROSITE" id="PS50977">
    <property type="entry name" value="HTH_TETR_2"/>
    <property type="match status" value="1"/>
</dbReference>
<feature type="domain" description="HTH tetR-type" evidence="5">
    <location>
        <begin position="5"/>
        <end position="65"/>
    </location>
</feature>
<accession>A0ABT9XXP7</accession>
<evidence type="ECO:0000256" key="4">
    <source>
        <dbReference type="PROSITE-ProRule" id="PRU00335"/>
    </source>
</evidence>
<dbReference type="Proteomes" id="UP001224122">
    <property type="component" value="Unassembled WGS sequence"/>
</dbReference>
<dbReference type="RefSeq" id="WP_307410113.1">
    <property type="nucleotide sequence ID" value="NZ_JAUSTW010000006.1"/>
</dbReference>
<evidence type="ECO:0000256" key="2">
    <source>
        <dbReference type="ARBA" id="ARBA00023125"/>
    </source>
</evidence>
<dbReference type="EMBL" id="JAUSTW010000006">
    <property type="protein sequence ID" value="MDQ0200347.1"/>
    <property type="molecule type" value="Genomic_DNA"/>
</dbReference>
<name>A0ABT9XXP7_9BACI</name>
<dbReference type="PANTHER" id="PTHR30055">
    <property type="entry name" value="HTH-TYPE TRANSCRIPTIONAL REGULATOR RUTR"/>
    <property type="match status" value="1"/>
</dbReference>
<dbReference type="PANTHER" id="PTHR30055:SF151">
    <property type="entry name" value="TRANSCRIPTIONAL REGULATORY PROTEIN"/>
    <property type="match status" value="1"/>
</dbReference>
<proteinExistence type="predicted"/>
<dbReference type="SUPFAM" id="SSF46689">
    <property type="entry name" value="Homeodomain-like"/>
    <property type="match status" value="1"/>
</dbReference>
<feature type="DNA-binding region" description="H-T-H motif" evidence="4">
    <location>
        <begin position="28"/>
        <end position="47"/>
    </location>
</feature>
<dbReference type="InterPro" id="IPR001647">
    <property type="entry name" value="HTH_TetR"/>
</dbReference>
<evidence type="ECO:0000259" key="5">
    <source>
        <dbReference type="PROSITE" id="PS50977"/>
    </source>
</evidence>
<comment type="caution">
    <text evidence="6">The sequence shown here is derived from an EMBL/GenBank/DDBJ whole genome shotgun (WGS) entry which is preliminary data.</text>
</comment>
<dbReference type="Gene3D" id="1.10.357.10">
    <property type="entry name" value="Tetracycline Repressor, domain 2"/>
    <property type="match status" value="1"/>
</dbReference>
<evidence type="ECO:0000313" key="6">
    <source>
        <dbReference type="EMBL" id="MDQ0200347.1"/>
    </source>
</evidence>
<keyword evidence="2 4" id="KW-0238">DNA-binding</keyword>
<keyword evidence="1" id="KW-0805">Transcription regulation</keyword>
<dbReference type="InterPro" id="IPR041478">
    <property type="entry name" value="TetR_C_27"/>
</dbReference>
<organism evidence="6 7">
    <name type="scientific">Neobacillus ginsengisoli</name>
    <dbReference type="NCBI Taxonomy" id="904295"/>
    <lineage>
        <taxon>Bacteria</taxon>
        <taxon>Bacillati</taxon>
        <taxon>Bacillota</taxon>
        <taxon>Bacilli</taxon>
        <taxon>Bacillales</taxon>
        <taxon>Bacillaceae</taxon>
        <taxon>Neobacillus</taxon>
    </lineage>
</organism>
<dbReference type="PRINTS" id="PR00455">
    <property type="entry name" value="HTHTETR"/>
</dbReference>
<keyword evidence="3" id="KW-0804">Transcription</keyword>
<dbReference type="InterPro" id="IPR009057">
    <property type="entry name" value="Homeodomain-like_sf"/>
</dbReference>
<dbReference type="Pfam" id="PF17935">
    <property type="entry name" value="TetR_C_27"/>
    <property type="match status" value="1"/>
</dbReference>
<dbReference type="InterPro" id="IPR023772">
    <property type="entry name" value="DNA-bd_HTH_TetR-type_CS"/>
</dbReference>
<dbReference type="SUPFAM" id="SSF48498">
    <property type="entry name" value="Tetracyclin repressor-like, C-terminal domain"/>
    <property type="match status" value="1"/>
</dbReference>
<sequence length="193" mass="21846">MADHYLTKESILDTAEQVLRRFGPEKTSVVDVARALNVSHGTIYRHFPSKASLREAVAERWLHTISLPLEVVFKQDCSASERLRLWLKTLIHIKHTLVQEDPELFTMYTTLVEESVDVVNAHIGELIGQIIPIIEEGITNQEFKSTDPAATASGIFMATARFHHPAHAKEWTSPTINQEFNIVWNLIHSGIVK</sequence>
<dbReference type="PROSITE" id="PS01081">
    <property type="entry name" value="HTH_TETR_1"/>
    <property type="match status" value="1"/>
</dbReference>
<dbReference type="InterPro" id="IPR036271">
    <property type="entry name" value="Tet_transcr_reg_TetR-rel_C_sf"/>
</dbReference>
<evidence type="ECO:0000313" key="7">
    <source>
        <dbReference type="Proteomes" id="UP001224122"/>
    </source>
</evidence>
<dbReference type="Pfam" id="PF00440">
    <property type="entry name" value="TetR_N"/>
    <property type="match status" value="1"/>
</dbReference>
<evidence type="ECO:0000256" key="1">
    <source>
        <dbReference type="ARBA" id="ARBA00023015"/>
    </source>
</evidence>